<gene>
    <name evidence="5" type="ORF">HJG63_000907</name>
</gene>
<dbReference type="CDD" id="cd04402">
    <property type="entry name" value="RhoGAP_ARHGAP20"/>
    <property type="match status" value="1"/>
</dbReference>
<dbReference type="PANTHER" id="PTHR23179">
    <property type="entry name" value="T-CELL ACTIVATION RHO GTPASE ACTIVATING PROTEIN-RELATED"/>
    <property type="match status" value="1"/>
</dbReference>
<evidence type="ECO:0000256" key="2">
    <source>
        <dbReference type="ARBA" id="ARBA00022553"/>
    </source>
</evidence>
<dbReference type="InterPro" id="IPR000198">
    <property type="entry name" value="RhoGAP_dom"/>
</dbReference>
<keyword evidence="6" id="KW-1185">Reference proteome</keyword>
<organism evidence="5 6">
    <name type="scientific">Rousettus aegyptiacus</name>
    <name type="common">Egyptian fruit bat</name>
    <name type="synonym">Pteropus aegyptiacus</name>
    <dbReference type="NCBI Taxonomy" id="9407"/>
    <lineage>
        <taxon>Eukaryota</taxon>
        <taxon>Metazoa</taxon>
        <taxon>Chordata</taxon>
        <taxon>Craniata</taxon>
        <taxon>Vertebrata</taxon>
        <taxon>Euteleostomi</taxon>
        <taxon>Mammalia</taxon>
        <taxon>Eutheria</taxon>
        <taxon>Laurasiatheria</taxon>
        <taxon>Chiroptera</taxon>
        <taxon>Yinpterochiroptera</taxon>
        <taxon>Pteropodoidea</taxon>
        <taxon>Pteropodidae</taxon>
        <taxon>Rousettinae</taxon>
        <taxon>Rousettus</taxon>
    </lineage>
</organism>
<name>A0A7J8GV23_ROUAE</name>
<dbReference type="SUPFAM" id="SSF48350">
    <property type="entry name" value="GTPase activation domain, GAP"/>
    <property type="match status" value="1"/>
</dbReference>
<dbReference type="PANTHER" id="PTHR23179:SF28">
    <property type="entry name" value="RHO GTPASE-ACTIVATING PROTEIN 20"/>
    <property type="match status" value="1"/>
</dbReference>
<reference evidence="5 6" key="1">
    <citation type="journal article" date="2020" name="Nature">
        <title>Six reference-quality genomes reveal evolution of bat adaptations.</title>
        <authorList>
            <person name="Jebb D."/>
            <person name="Huang Z."/>
            <person name="Pippel M."/>
            <person name="Hughes G.M."/>
            <person name="Lavrichenko K."/>
            <person name="Devanna P."/>
            <person name="Winkler S."/>
            <person name="Jermiin L.S."/>
            <person name="Skirmuntt E.C."/>
            <person name="Katzourakis A."/>
            <person name="Burkitt-Gray L."/>
            <person name="Ray D.A."/>
            <person name="Sullivan K.A.M."/>
            <person name="Roscito J.G."/>
            <person name="Kirilenko B.M."/>
            <person name="Davalos L.M."/>
            <person name="Corthals A.P."/>
            <person name="Power M.L."/>
            <person name="Jones G."/>
            <person name="Ransome R.D."/>
            <person name="Dechmann D.K.N."/>
            <person name="Locatelli A.G."/>
            <person name="Puechmaille S.J."/>
            <person name="Fedrigo O."/>
            <person name="Jarvis E.D."/>
            <person name="Hiller M."/>
            <person name="Vernes S.C."/>
            <person name="Myers E.W."/>
            <person name="Teeling E.C."/>
        </authorList>
    </citation>
    <scope>NUCLEOTIDE SEQUENCE [LARGE SCALE GENOMIC DNA]</scope>
    <source>
        <strain evidence="5">MRouAeg1</strain>
        <tissue evidence="5">Muscle</tissue>
    </source>
</reference>
<evidence type="ECO:0000313" key="5">
    <source>
        <dbReference type="EMBL" id="KAF6463934.1"/>
    </source>
</evidence>
<dbReference type="PROSITE" id="PS50238">
    <property type="entry name" value="RHOGAP"/>
    <property type="match status" value="1"/>
</dbReference>
<keyword evidence="2" id="KW-0597">Phosphoprotein</keyword>
<evidence type="ECO:0000256" key="3">
    <source>
        <dbReference type="SAM" id="MobiDB-lite"/>
    </source>
</evidence>
<dbReference type="InterPro" id="IPR008936">
    <property type="entry name" value="Rho_GTPase_activation_prot"/>
</dbReference>
<dbReference type="AlphaFoldDB" id="A0A7J8GV23"/>
<accession>A0A7J8GV23</accession>
<dbReference type="GO" id="GO:0035023">
    <property type="term" value="P:regulation of Rho protein signal transduction"/>
    <property type="evidence" value="ECO:0007669"/>
    <property type="project" value="InterPro"/>
</dbReference>
<dbReference type="Gene3D" id="1.10.555.10">
    <property type="entry name" value="Rho GTPase activation protein"/>
    <property type="match status" value="1"/>
</dbReference>
<dbReference type="Pfam" id="PF00620">
    <property type="entry name" value="RhoGAP"/>
    <property type="match status" value="1"/>
</dbReference>
<evidence type="ECO:0000256" key="1">
    <source>
        <dbReference type="ARBA" id="ARBA00022468"/>
    </source>
</evidence>
<protein>
    <recommendedName>
        <fullName evidence="4">Rho-GAP domain-containing protein</fullName>
    </recommendedName>
</protein>
<evidence type="ECO:0000313" key="6">
    <source>
        <dbReference type="Proteomes" id="UP000593571"/>
    </source>
</evidence>
<dbReference type="GO" id="GO:0005096">
    <property type="term" value="F:GTPase activator activity"/>
    <property type="evidence" value="ECO:0007669"/>
    <property type="project" value="UniProtKB-KW"/>
</dbReference>
<dbReference type="InterPro" id="IPR047886">
    <property type="entry name" value="ARHGAP20-like_RhoGAP"/>
</dbReference>
<dbReference type="EMBL" id="JACASE010000005">
    <property type="protein sequence ID" value="KAF6463934.1"/>
    <property type="molecule type" value="Genomic_DNA"/>
</dbReference>
<sequence length="375" mass="41684">MSHLRDTTLLAELSKDSSSPSSLQEPFLIEELPREMQCQFILKPSRLTETQQLSDSGQKTSKKRRSITNWAIWRCCCTHQDNSPVSPTSPVPGQIFGVSLSSLCENDSLPKPLLDMLCFLSQKGPLTKGIFRLSANVKSCRELKEKLNSGSEVHLDCESVFVIASVLKDFLRNIPGSVFSSDLYDRWICVMDQGNDEEKINTIQRLLDQLLRANVVLSLLWPPTSSGPELESEFTKKVSQLIQFMIENCCGTFGEEITSLSGEVSVNCETKENASDIPCIQMNDSSYDNLDNELNEDIDAPCNEVLKKIGKGSTDILKIATSKQVKKKNTSNNEGNHVKLFPKSKPLAISEASYSHVSSHDHPQNVPFDSSISGY</sequence>
<comment type="caution">
    <text evidence="5">The sequence shown here is derived from an EMBL/GenBank/DDBJ whole genome shotgun (WGS) entry which is preliminary data.</text>
</comment>
<dbReference type="GO" id="GO:0007165">
    <property type="term" value="P:signal transduction"/>
    <property type="evidence" value="ECO:0007669"/>
    <property type="project" value="InterPro"/>
</dbReference>
<feature type="domain" description="Rho-GAP" evidence="4">
    <location>
        <begin position="98"/>
        <end position="288"/>
    </location>
</feature>
<keyword evidence="1" id="KW-0343">GTPase activation</keyword>
<feature type="region of interest" description="Disordered" evidence="3">
    <location>
        <begin position="1"/>
        <end position="22"/>
    </location>
</feature>
<evidence type="ECO:0000259" key="4">
    <source>
        <dbReference type="PROSITE" id="PS50238"/>
    </source>
</evidence>
<proteinExistence type="predicted"/>
<dbReference type="Proteomes" id="UP000593571">
    <property type="component" value="Unassembled WGS sequence"/>
</dbReference>
<feature type="region of interest" description="Disordered" evidence="3">
    <location>
        <begin position="352"/>
        <end position="375"/>
    </location>
</feature>
<dbReference type="SMART" id="SM00324">
    <property type="entry name" value="RhoGAP"/>
    <property type="match status" value="1"/>
</dbReference>